<gene>
    <name evidence="1" type="ORF">CUJ84_pRLN1000329</name>
</gene>
<organism evidence="1 2">
    <name type="scientific">Rhizobium leguminosarum</name>
    <dbReference type="NCBI Taxonomy" id="384"/>
    <lineage>
        <taxon>Bacteria</taxon>
        <taxon>Pseudomonadati</taxon>
        <taxon>Pseudomonadota</taxon>
        <taxon>Alphaproteobacteria</taxon>
        <taxon>Hyphomicrobiales</taxon>
        <taxon>Rhizobiaceae</taxon>
        <taxon>Rhizobium/Agrobacterium group</taxon>
        <taxon>Rhizobium</taxon>
    </lineage>
</organism>
<keyword evidence="1" id="KW-0614">Plasmid</keyword>
<proteinExistence type="predicted"/>
<accession>A0A2K9ZC18</accession>
<sequence length="58" mass="6179">METSEATLGAGEGLGKWIPGRIVVDHRGNLHSLVRVLGGPAVLSPALIDQFVWSRSAR</sequence>
<dbReference type="Proteomes" id="UP000238523">
    <property type="component" value="Plasmid pRLN1"/>
</dbReference>
<dbReference type="AlphaFoldDB" id="A0A2K9ZC18"/>
<name>A0A2K9ZC18_RHILE</name>
<reference evidence="1 2" key="1">
    <citation type="submission" date="2017-11" db="EMBL/GenBank/DDBJ databases">
        <title>Complete genome of Rhizobium leguminosarum Norway, an ineffective micro-symbiont.</title>
        <authorList>
            <person name="Hoffrichter A."/>
            <person name="Liang J."/>
            <person name="Brachmann A."/>
            <person name="Marin M."/>
        </authorList>
    </citation>
    <scope>NUCLEOTIDE SEQUENCE [LARGE SCALE GENOMIC DNA]</scope>
    <source>
        <strain evidence="1 2">Norway</strain>
        <plasmid evidence="2">Plasmid prln1</plasmid>
    </source>
</reference>
<geneLocation type="plasmid" evidence="2">
    <name>prln1</name>
</geneLocation>
<evidence type="ECO:0000313" key="1">
    <source>
        <dbReference type="EMBL" id="AUW45796.1"/>
    </source>
</evidence>
<evidence type="ECO:0000313" key="2">
    <source>
        <dbReference type="Proteomes" id="UP000238523"/>
    </source>
</evidence>
<protein>
    <submittedName>
        <fullName evidence="1">Uncharacterized protein</fullName>
    </submittedName>
</protein>
<dbReference type="EMBL" id="CP025013">
    <property type="protein sequence ID" value="AUW45796.1"/>
    <property type="molecule type" value="Genomic_DNA"/>
</dbReference>